<feature type="chain" id="PRO_5041333933" evidence="2">
    <location>
        <begin position="18"/>
        <end position="255"/>
    </location>
</feature>
<evidence type="ECO:0000256" key="2">
    <source>
        <dbReference type="SAM" id="SignalP"/>
    </source>
</evidence>
<sequence length="255" mass="28351">MILFTILLLCAISSVQGTFGGCYSCNQPSYGSYGSYGGSYGSYPSYGGSYGVYGSSYGSGGSYSNQMSYMPSYSSSLPQPFGGSGSYFIWYPHALEYVDRRWQEYYQDKHQYRPSYGNFINYGNTPPQYQPGSTYVKSGGYSHQQDYGNVPQPYQPSNNERPGNYGNQQDYGNNSPPYPPSTSNERPGNYDNQQGPPQDYNRNYGKASELPQNFGNREPDLMTEAGTIPIGSSVDGTAGGGLYLYICSEYYYWWS</sequence>
<evidence type="ECO:0000313" key="3">
    <source>
        <dbReference type="EMBL" id="CAJ0604346.1"/>
    </source>
</evidence>
<reference evidence="3" key="1">
    <citation type="submission" date="2023-07" db="EMBL/GenBank/DDBJ databases">
        <authorList>
            <consortium name="CYATHOMIX"/>
        </authorList>
    </citation>
    <scope>NUCLEOTIDE SEQUENCE</scope>
    <source>
        <strain evidence="3">N/A</strain>
    </source>
</reference>
<comment type="caution">
    <text evidence="3">The sequence shown here is derived from an EMBL/GenBank/DDBJ whole genome shotgun (WGS) entry which is preliminary data.</text>
</comment>
<name>A0AA36H5X5_CYLNA</name>
<organism evidence="3 4">
    <name type="scientific">Cylicocyclus nassatus</name>
    <name type="common">Nematode worm</name>
    <dbReference type="NCBI Taxonomy" id="53992"/>
    <lineage>
        <taxon>Eukaryota</taxon>
        <taxon>Metazoa</taxon>
        <taxon>Ecdysozoa</taxon>
        <taxon>Nematoda</taxon>
        <taxon>Chromadorea</taxon>
        <taxon>Rhabditida</taxon>
        <taxon>Rhabditina</taxon>
        <taxon>Rhabditomorpha</taxon>
        <taxon>Strongyloidea</taxon>
        <taxon>Strongylidae</taxon>
        <taxon>Cylicocyclus</taxon>
    </lineage>
</organism>
<feature type="signal peptide" evidence="2">
    <location>
        <begin position="1"/>
        <end position="17"/>
    </location>
</feature>
<protein>
    <submittedName>
        <fullName evidence="3">Uncharacterized protein</fullName>
    </submittedName>
</protein>
<proteinExistence type="predicted"/>
<dbReference type="AlphaFoldDB" id="A0AA36H5X5"/>
<dbReference type="EMBL" id="CATQJL010000305">
    <property type="protein sequence ID" value="CAJ0604346.1"/>
    <property type="molecule type" value="Genomic_DNA"/>
</dbReference>
<evidence type="ECO:0000256" key="1">
    <source>
        <dbReference type="SAM" id="MobiDB-lite"/>
    </source>
</evidence>
<keyword evidence="4" id="KW-1185">Reference proteome</keyword>
<gene>
    <name evidence="3" type="ORF">CYNAS_LOCUS16329</name>
</gene>
<keyword evidence="2" id="KW-0732">Signal</keyword>
<feature type="region of interest" description="Disordered" evidence="1">
    <location>
        <begin position="123"/>
        <end position="219"/>
    </location>
</feature>
<accession>A0AA36H5X5</accession>
<feature type="compositionally biased region" description="Low complexity" evidence="1">
    <location>
        <begin position="163"/>
        <end position="175"/>
    </location>
</feature>
<evidence type="ECO:0000313" key="4">
    <source>
        <dbReference type="Proteomes" id="UP001176961"/>
    </source>
</evidence>
<dbReference type="Proteomes" id="UP001176961">
    <property type="component" value="Unassembled WGS sequence"/>
</dbReference>
<feature type="compositionally biased region" description="Polar residues" evidence="1">
    <location>
        <begin position="123"/>
        <end position="147"/>
    </location>
</feature>